<proteinExistence type="predicted"/>
<keyword evidence="1" id="KW-0472">Membrane</keyword>
<feature type="transmembrane region" description="Helical" evidence="1">
    <location>
        <begin position="125"/>
        <end position="150"/>
    </location>
</feature>
<protein>
    <submittedName>
        <fullName evidence="2">TM2 domain containing protein+B7201</fullName>
    </submittedName>
</protein>
<dbReference type="STRING" id="456442.Mboo_1070"/>
<dbReference type="AlphaFoldDB" id="A7I777"/>
<accession>A7I777</accession>
<feature type="transmembrane region" description="Helical" evidence="1">
    <location>
        <begin position="78"/>
        <end position="104"/>
    </location>
</feature>
<organism evidence="2 3">
    <name type="scientific">Methanoregula boonei (strain DSM 21154 / JCM 14090 / 6A8)</name>
    <dbReference type="NCBI Taxonomy" id="456442"/>
    <lineage>
        <taxon>Archaea</taxon>
        <taxon>Methanobacteriati</taxon>
        <taxon>Methanobacteriota</taxon>
        <taxon>Stenosarchaea group</taxon>
        <taxon>Methanomicrobia</taxon>
        <taxon>Methanomicrobiales</taxon>
        <taxon>Methanoregulaceae</taxon>
        <taxon>Methanoregula</taxon>
    </lineage>
</organism>
<evidence type="ECO:0000313" key="3">
    <source>
        <dbReference type="Proteomes" id="UP000002408"/>
    </source>
</evidence>
<reference evidence="3" key="1">
    <citation type="journal article" date="2015" name="Microbiology">
        <title>Genome of Methanoregula boonei 6A8 reveals adaptations to oligotrophic peatland environments.</title>
        <authorList>
            <person name="Braeuer S."/>
            <person name="Cadillo-Quiroz H."/>
            <person name="Kyrpides N."/>
            <person name="Woyke T."/>
            <person name="Goodwin L."/>
            <person name="Detter C."/>
            <person name="Podell S."/>
            <person name="Yavitt J.B."/>
            <person name="Zinder S.H."/>
        </authorList>
    </citation>
    <scope>NUCLEOTIDE SEQUENCE [LARGE SCALE GENOMIC DNA]</scope>
    <source>
        <strain evidence="3">DSM 21154 / JCM 14090 / 6A8</strain>
    </source>
</reference>
<keyword evidence="3" id="KW-1185">Reference proteome</keyword>
<keyword evidence="1" id="KW-1133">Transmembrane helix</keyword>
<keyword evidence="1" id="KW-0812">Transmembrane</keyword>
<dbReference type="KEGG" id="mbn:Mboo_1070"/>
<dbReference type="HOGENOM" id="CLU_081297_3_0_2"/>
<dbReference type="Proteomes" id="UP000002408">
    <property type="component" value="Chromosome"/>
</dbReference>
<evidence type="ECO:0000313" key="2">
    <source>
        <dbReference type="EMBL" id="ABS55588.1"/>
    </source>
</evidence>
<sequence>MPMVCPHCGKISDEASPRFCSGCGTRMDGKAPAGYPVYGGYSVPVPAREQKSTLIAGACSTLLPGLGQVYNGQTAKGFALFIATCVGLVILLIPGLIVWLYAMYDAHKTAGKMNTGEIPFCEMRMLHVVLFVVFAIAVVVIGLVLIYVMVVEPMMSQFSSLDTGNFNQLLNTGGAF</sequence>
<dbReference type="EMBL" id="CP000780">
    <property type="protein sequence ID" value="ABS55588.1"/>
    <property type="molecule type" value="Genomic_DNA"/>
</dbReference>
<name>A7I777_METB6</name>
<gene>
    <name evidence="2" type="ordered locus">Mboo_1070</name>
</gene>
<dbReference type="eggNOG" id="arCOG03293">
    <property type="taxonomic scope" value="Archaea"/>
</dbReference>
<evidence type="ECO:0000256" key="1">
    <source>
        <dbReference type="SAM" id="Phobius"/>
    </source>
</evidence>